<protein>
    <recommendedName>
        <fullName evidence="9">Mid2 domain-containing protein</fullName>
    </recommendedName>
</protein>
<dbReference type="PANTHER" id="PTHR15549:SF6">
    <property type="entry name" value="MID2 DOMAIN-CONTAINING PROTEIN"/>
    <property type="match status" value="1"/>
</dbReference>
<dbReference type="EMBL" id="MU864969">
    <property type="protein sequence ID" value="KAK4462659.1"/>
    <property type="molecule type" value="Genomic_DNA"/>
</dbReference>
<dbReference type="InterPro" id="IPR051694">
    <property type="entry name" value="Immunoregulatory_rcpt-like"/>
</dbReference>
<name>A0AAV9HRH3_9PEZI</name>
<comment type="caution">
    <text evidence="7">The sequence shown here is derived from an EMBL/GenBank/DDBJ whole genome shotgun (WGS) entry which is preliminary data.</text>
</comment>
<feature type="transmembrane region" description="Helical" evidence="6">
    <location>
        <begin position="193"/>
        <end position="218"/>
    </location>
</feature>
<evidence type="ECO:0000313" key="7">
    <source>
        <dbReference type="EMBL" id="KAK4462659.1"/>
    </source>
</evidence>
<dbReference type="Proteomes" id="UP001321749">
    <property type="component" value="Unassembled WGS sequence"/>
</dbReference>
<reference evidence="7" key="1">
    <citation type="journal article" date="2023" name="Mol. Phylogenet. Evol.">
        <title>Genome-scale phylogeny and comparative genomics of the fungal order Sordariales.</title>
        <authorList>
            <person name="Hensen N."/>
            <person name="Bonometti L."/>
            <person name="Westerberg I."/>
            <person name="Brannstrom I.O."/>
            <person name="Guillou S."/>
            <person name="Cros-Aarteil S."/>
            <person name="Calhoun S."/>
            <person name="Haridas S."/>
            <person name="Kuo A."/>
            <person name="Mondo S."/>
            <person name="Pangilinan J."/>
            <person name="Riley R."/>
            <person name="LaButti K."/>
            <person name="Andreopoulos B."/>
            <person name="Lipzen A."/>
            <person name="Chen C."/>
            <person name="Yan M."/>
            <person name="Daum C."/>
            <person name="Ng V."/>
            <person name="Clum A."/>
            <person name="Steindorff A."/>
            <person name="Ohm R.A."/>
            <person name="Martin F."/>
            <person name="Silar P."/>
            <person name="Natvig D.O."/>
            <person name="Lalanne C."/>
            <person name="Gautier V."/>
            <person name="Ament-Velasquez S.L."/>
            <person name="Kruys A."/>
            <person name="Hutchinson M.I."/>
            <person name="Powell A.J."/>
            <person name="Barry K."/>
            <person name="Miller A.N."/>
            <person name="Grigoriev I.V."/>
            <person name="Debuchy R."/>
            <person name="Gladieux P."/>
            <person name="Hiltunen Thoren M."/>
            <person name="Johannesson H."/>
        </authorList>
    </citation>
    <scope>NUCLEOTIDE SEQUENCE</scope>
    <source>
        <strain evidence="7">PSN324</strain>
    </source>
</reference>
<evidence type="ECO:0000256" key="6">
    <source>
        <dbReference type="SAM" id="Phobius"/>
    </source>
</evidence>
<evidence type="ECO:0000256" key="1">
    <source>
        <dbReference type="ARBA" id="ARBA00004167"/>
    </source>
</evidence>
<feature type="compositionally biased region" description="Low complexity" evidence="5">
    <location>
        <begin position="142"/>
        <end position="160"/>
    </location>
</feature>
<organism evidence="7 8">
    <name type="scientific">Cladorrhinum samala</name>
    <dbReference type="NCBI Taxonomy" id="585594"/>
    <lineage>
        <taxon>Eukaryota</taxon>
        <taxon>Fungi</taxon>
        <taxon>Dikarya</taxon>
        <taxon>Ascomycota</taxon>
        <taxon>Pezizomycotina</taxon>
        <taxon>Sordariomycetes</taxon>
        <taxon>Sordariomycetidae</taxon>
        <taxon>Sordariales</taxon>
        <taxon>Podosporaceae</taxon>
        <taxon>Cladorrhinum</taxon>
    </lineage>
</organism>
<evidence type="ECO:0000256" key="4">
    <source>
        <dbReference type="ARBA" id="ARBA00023136"/>
    </source>
</evidence>
<feature type="region of interest" description="Disordered" evidence="5">
    <location>
        <begin position="141"/>
        <end position="160"/>
    </location>
</feature>
<accession>A0AAV9HRH3</accession>
<evidence type="ECO:0000313" key="8">
    <source>
        <dbReference type="Proteomes" id="UP001321749"/>
    </source>
</evidence>
<keyword evidence="8" id="KW-1185">Reference proteome</keyword>
<evidence type="ECO:0000256" key="3">
    <source>
        <dbReference type="ARBA" id="ARBA00022989"/>
    </source>
</evidence>
<keyword evidence="4 6" id="KW-0472">Membrane</keyword>
<keyword evidence="3 6" id="KW-1133">Transmembrane helix</keyword>
<evidence type="ECO:0008006" key="9">
    <source>
        <dbReference type="Google" id="ProtNLM"/>
    </source>
</evidence>
<proteinExistence type="predicted"/>
<evidence type="ECO:0000256" key="2">
    <source>
        <dbReference type="ARBA" id="ARBA00022692"/>
    </source>
</evidence>
<sequence>MPNLGRFGRRRGLDNDNSIQRQYLWNVPEGNRPDFSESYAHGENIPISWNALNNSMYDLWITSWNWDPNPVALCLARSVNLAHDGSLNLINPNPPSAFFADKSRYVLRFKPPTPQGQYVPLDPEIVSPAFFIVKPEEKGKPTTTATADATSSSSSASSAPSLITAIEDIVASSPSSSQSPNSRMSHGTMSSGAAAGLTIGLVFLVFLVVFLAVGIFYMRRRRAQRQAQQTPTATEKTAIIRPQRRRKRLMTWSRRLRRDMKESRGQAKDEKKRGWFVSLEAKSPTIDGLPAAWANSPELPGDEGWVIHELYGGETRRPGPVELPGHNC</sequence>
<gene>
    <name evidence="7" type="ORF">QBC42DRAFT_200777</name>
</gene>
<dbReference type="GO" id="GO:0016020">
    <property type="term" value="C:membrane"/>
    <property type="evidence" value="ECO:0007669"/>
    <property type="project" value="UniProtKB-SubCell"/>
</dbReference>
<dbReference type="GO" id="GO:0071944">
    <property type="term" value="C:cell periphery"/>
    <property type="evidence" value="ECO:0007669"/>
    <property type="project" value="UniProtKB-ARBA"/>
</dbReference>
<reference evidence="7" key="2">
    <citation type="submission" date="2023-06" db="EMBL/GenBank/DDBJ databases">
        <authorList>
            <consortium name="Lawrence Berkeley National Laboratory"/>
            <person name="Mondo S.J."/>
            <person name="Hensen N."/>
            <person name="Bonometti L."/>
            <person name="Westerberg I."/>
            <person name="Brannstrom I.O."/>
            <person name="Guillou S."/>
            <person name="Cros-Aarteil S."/>
            <person name="Calhoun S."/>
            <person name="Haridas S."/>
            <person name="Kuo A."/>
            <person name="Pangilinan J."/>
            <person name="Riley R."/>
            <person name="Labutti K."/>
            <person name="Andreopoulos B."/>
            <person name="Lipzen A."/>
            <person name="Chen C."/>
            <person name="Yanf M."/>
            <person name="Daum C."/>
            <person name="Ng V."/>
            <person name="Clum A."/>
            <person name="Steindorff A."/>
            <person name="Ohm R."/>
            <person name="Martin F."/>
            <person name="Silar P."/>
            <person name="Natvig D."/>
            <person name="Lalanne C."/>
            <person name="Gautier V."/>
            <person name="Ament-Velasquez S.L."/>
            <person name="Kruys A."/>
            <person name="Hutchinson M.I."/>
            <person name="Powell A.J."/>
            <person name="Barry K."/>
            <person name="Miller A.N."/>
            <person name="Grigoriev I.V."/>
            <person name="Debuchy R."/>
            <person name="Gladieux P."/>
            <person name="Thoren M.H."/>
            <person name="Johannesson H."/>
        </authorList>
    </citation>
    <scope>NUCLEOTIDE SEQUENCE</scope>
    <source>
        <strain evidence="7">PSN324</strain>
    </source>
</reference>
<keyword evidence="2 6" id="KW-0812">Transmembrane</keyword>
<dbReference type="PANTHER" id="PTHR15549">
    <property type="entry name" value="PAIRED IMMUNOGLOBULIN-LIKE TYPE 2 RECEPTOR"/>
    <property type="match status" value="1"/>
</dbReference>
<comment type="subcellular location">
    <subcellularLocation>
        <location evidence="1">Membrane</location>
        <topology evidence="1">Single-pass membrane protein</topology>
    </subcellularLocation>
</comment>
<evidence type="ECO:0000256" key="5">
    <source>
        <dbReference type="SAM" id="MobiDB-lite"/>
    </source>
</evidence>
<dbReference type="AlphaFoldDB" id="A0AAV9HRH3"/>